<dbReference type="InterPro" id="IPR000917">
    <property type="entry name" value="Sulfatase_N"/>
</dbReference>
<dbReference type="PANTHER" id="PTHR10342:SF274">
    <property type="entry name" value="ARYLSULFATASE B"/>
    <property type="match status" value="1"/>
</dbReference>
<evidence type="ECO:0000256" key="5">
    <source>
        <dbReference type="ARBA" id="ARBA00023180"/>
    </source>
</evidence>
<reference evidence="7 8" key="1">
    <citation type="submission" date="2021-06" db="EMBL/GenBank/DDBJ databases">
        <title>Complete genome of Haloferula helveola possessing various polysaccharide degrading enzymes.</title>
        <authorList>
            <person name="Takami H."/>
            <person name="Huang C."/>
            <person name="Hamasaki K."/>
        </authorList>
    </citation>
    <scope>NUCLEOTIDE SEQUENCE [LARGE SCALE GENOMIC DNA]</scope>
    <source>
        <strain evidence="7 8">CN-1</strain>
    </source>
</reference>
<dbReference type="InterPro" id="IPR017850">
    <property type="entry name" value="Alkaline_phosphatase_core_sf"/>
</dbReference>
<dbReference type="PANTHER" id="PTHR10342">
    <property type="entry name" value="ARYLSULFATASE"/>
    <property type="match status" value="1"/>
</dbReference>
<evidence type="ECO:0000313" key="7">
    <source>
        <dbReference type="EMBL" id="BCX48055.1"/>
    </source>
</evidence>
<sequence>MVADDLGWKDVGYHGSRIKTPHIDRLATNGVRLSQFYVQPVCTPTRGALLTGRYPIRLGLQCGVVRPWAMHGLPLDEQTLPEGLKKAGYSTAIVGKWHLGHHQPEYLPTRRGFDKQYGHYNGAIDYFTHIRDGGHDWHHDDRRNDDEGYATDLIGEEAVRIIAEHDARDSESSLFLYVPFNAPHSPWQAPEDQIARNPGYKEKRRQVYAAMVTSMDDAIGRILEAAAKHLPEEDTLVFFCSDNGGMNMAGTNGELRGEKGLLYEGGIRVPAIMSWKGKLKPGVVKEPLHIVDLYPTLLGLAGARFEQRKPLDGKNAWPTIAEGKPSPHEFILHNVTPFQGAIRMGDWKLVHNGGVRANANSHDGPEVWELFNIADDPFEKNDLSGEKPEVLSRLRKKLEELKAESAEPHLLPNQAPEGFVVPKVWGQAE</sequence>
<dbReference type="Pfam" id="PF00884">
    <property type="entry name" value="Sulfatase"/>
    <property type="match status" value="1"/>
</dbReference>
<name>A0ABN6H357_9BACT</name>
<keyword evidence="4" id="KW-0106">Calcium</keyword>
<dbReference type="InterPro" id="IPR047115">
    <property type="entry name" value="ARSB"/>
</dbReference>
<comment type="similarity">
    <text evidence="1">Belongs to the sulfatase family.</text>
</comment>
<dbReference type="PROSITE" id="PS00523">
    <property type="entry name" value="SULFATASE_1"/>
    <property type="match status" value="1"/>
</dbReference>
<evidence type="ECO:0000256" key="1">
    <source>
        <dbReference type="ARBA" id="ARBA00008779"/>
    </source>
</evidence>
<evidence type="ECO:0000256" key="4">
    <source>
        <dbReference type="ARBA" id="ARBA00022837"/>
    </source>
</evidence>
<dbReference type="SUPFAM" id="SSF53649">
    <property type="entry name" value="Alkaline phosphatase-like"/>
    <property type="match status" value="1"/>
</dbReference>
<evidence type="ECO:0000256" key="3">
    <source>
        <dbReference type="ARBA" id="ARBA00022801"/>
    </source>
</evidence>
<gene>
    <name evidence="7" type="ORF">HAHE_19630</name>
</gene>
<accession>A0ABN6H357</accession>
<keyword evidence="3" id="KW-0378">Hydrolase</keyword>
<evidence type="ECO:0000313" key="8">
    <source>
        <dbReference type="Proteomes" id="UP001374893"/>
    </source>
</evidence>
<keyword evidence="8" id="KW-1185">Reference proteome</keyword>
<protein>
    <recommendedName>
        <fullName evidence="6">Sulfatase N-terminal domain-containing protein</fullName>
    </recommendedName>
</protein>
<evidence type="ECO:0000256" key="2">
    <source>
        <dbReference type="ARBA" id="ARBA00022723"/>
    </source>
</evidence>
<dbReference type="Gene3D" id="3.30.1120.10">
    <property type="match status" value="1"/>
</dbReference>
<proteinExistence type="inferred from homology"/>
<organism evidence="7 8">
    <name type="scientific">Haloferula helveola</name>
    <dbReference type="NCBI Taxonomy" id="490095"/>
    <lineage>
        <taxon>Bacteria</taxon>
        <taxon>Pseudomonadati</taxon>
        <taxon>Verrucomicrobiota</taxon>
        <taxon>Verrucomicrobiia</taxon>
        <taxon>Verrucomicrobiales</taxon>
        <taxon>Verrucomicrobiaceae</taxon>
        <taxon>Haloferula</taxon>
    </lineage>
</organism>
<keyword evidence="5" id="KW-0325">Glycoprotein</keyword>
<dbReference type="PROSITE" id="PS00149">
    <property type="entry name" value="SULFATASE_2"/>
    <property type="match status" value="1"/>
</dbReference>
<keyword evidence="2" id="KW-0479">Metal-binding</keyword>
<dbReference type="Gene3D" id="3.40.720.10">
    <property type="entry name" value="Alkaline Phosphatase, subunit A"/>
    <property type="match status" value="1"/>
</dbReference>
<feature type="domain" description="Sulfatase N-terminal" evidence="6">
    <location>
        <begin position="2"/>
        <end position="303"/>
    </location>
</feature>
<dbReference type="InterPro" id="IPR024607">
    <property type="entry name" value="Sulfatase_CS"/>
</dbReference>
<dbReference type="Proteomes" id="UP001374893">
    <property type="component" value="Chromosome"/>
</dbReference>
<dbReference type="EMBL" id="AP024702">
    <property type="protein sequence ID" value="BCX48055.1"/>
    <property type="molecule type" value="Genomic_DNA"/>
</dbReference>
<evidence type="ECO:0000259" key="6">
    <source>
        <dbReference type="Pfam" id="PF00884"/>
    </source>
</evidence>
<dbReference type="CDD" id="cd16029">
    <property type="entry name" value="4-S"/>
    <property type="match status" value="1"/>
</dbReference>